<evidence type="ECO:0000313" key="3">
    <source>
        <dbReference type="Proteomes" id="UP001633002"/>
    </source>
</evidence>
<gene>
    <name evidence="2" type="ORF">R1sor_006793</name>
</gene>
<evidence type="ECO:0000256" key="1">
    <source>
        <dbReference type="SAM" id="MobiDB-lite"/>
    </source>
</evidence>
<name>A0ABD3HRF8_9MARC</name>
<dbReference type="AlphaFoldDB" id="A0ABD3HRF8"/>
<feature type="compositionally biased region" description="Basic and acidic residues" evidence="1">
    <location>
        <begin position="43"/>
        <end position="56"/>
    </location>
</feature>
<feature type="region of interest" description="Disordered" evidence="1">
    <location>
        <begin position="80"/>
        <end position="122"/>
    </location>
</feature>
<sequence length="156" mass="17660">MSYRLTARENGKGGHGPGQMFGSLYRTLVKLNLPPTSTPAALQHREEEKRMEKEEVPEVPIQWRTSRRLQEATLKSLQKWNQLPPTQAVREFDESEKEIPENKTNSATQLPPSCINTGQKRRKQVHFANPVSVNIEEQKQINTGVPVSSVGVPLHQ</sequence>
<keyword evidence="3" id="KW-1185">Reference proteome</keyword>
<accession>A0ABD3HRF8</accession>
<protein>
    <submittedName>
        <fullName evidence="2">Uncharacterized protein</fullName>
    </submittedName>
</protein>
<comment type="caution">
    <text evidence="2">The sequence shown here is derived from an EMBL/GenBank/DDBJ whole genome shotgun (WGS) entry which is preliminary data.</text>
</comment>
<organism evidence="2 3">
    <name type="scientific">Riccia sorocarpa</name>
    <dbReference type="NCBI Taxonomy" id="122646"/>
    <lineage>
        <taxon>Eukaryota</taxon>
        <taxon>Viridiplantae</taxon>
        <taxon>Streptophyta</taxon>
        <taxon>Embryophyta</taxon>
        <taxon>Marchantiophyta</taxon>
        <taxon>Marchantiopsida</taxon>
        <taxon>Marchantiidae</taxon>
        <taxon>Marchantiales</taxon>
        <taxon>Ricciaceae</taxon>
        <taxon>Riccia</taxon>
    </lineage>
</organism>
<dbReference type="Proteomes" id="UP001633002">
    <property type="component" value="Unassembled WGS sequence"/>
</dbReference>
<proteinExistence type="predicted"/>
<feature type="compositionally biased region" description="Polar residues" evidence="1">
    <location>
        <begin position="102"/>
        <end position="118"/>
    </location>
</feature>
<feature type="region of interest" description="Disordered" evidence="1">
    <location>
        <begin position="35"/>
        <end position="58"/>
    </location>
</feature>
<reference evidence="2 3" key="1">
    <citation type="submission" date="2024-09" db="EMBL/GenBank/DDBJ databases">
        <title>Chromosome-scale assembly of Riccia sorocarpa.</title>
        <authorList>
            <person name="Paukszto L."/>
        </authorList>
    </citation>
    <scope>NUCLEOTIDE SEQUENCE [LARGE SCALE GENOMIC DNA]</scope>
    <source>
        <strain evidence="2">LP-2024</strain>
        <tissue evidence="2">Aerial parts of the thallus</tissue>
    </source>
</reference>
<dbReference type="EMBL" id="JBJQOH010000003">
    <property type="protein sequence ID" value="KAL3693142.1"/>
    <property type="molecule type" value="Genomic_DNA"/>
</dbReference>
<evidence type="ECO:0000313" key="2">
    <source>
        <dbReference type="EMBL" id="KAL3693142.1"/>
    </source>
</evidence>